<dbReference type="GO" id="GO:0006189">
    <property type="term" value="P:'de novo' IMP biosynthetic process"/>
    <property type="evidence" value="ECO:0007669"/>
    <property type="project" value="UniProtKB-UniRule"/>
</dbReference>
<keyword evidence="4 5" id="KW-0436">Ligase</keyword>
<dbReference type="SUPFAM" id="SSF51246">
    <property type="entry name" value="Rudiment single hybrid motif"/>
    <property type="match status" value="1"/>
</dbReference>
<gene>
    <name evidence="4 5" type="primary">purK</name>
    <name evidence="7" type="ORF">H4O21_22670</name>
</gene>
<dbReference type="InterPro" id="IPR003135">
    <property type="entry name" value="ATP-grasp_carboxylate-amine"/>
</dbReference>
<dbReference type="InterPro" id="IPR011054">
    <property type="entry name" value="Rudment_hybrid_motif"/>
</dbReference>
<dbReference type="GO" id="GO:0004638">
    <property type="term" value="F:phosphoribosylaminoimidazole carboxylase activity"/>
    <property type="evidence" value="ECO:0007669"/>
    <property type="project" value="InterPro"/>
</dbReference>
<comment type="catalytic activity">
    <reaction evidence="4 5">
        <text>5-amino-1-(5-phospho-beta-D-ribosyl)imidazole + hydrogencarbonate + ATP = 5-carboxyamino-1-(5-phospho-D-ribosyl)imidazole + ADP + phosphate + 2 H(+)</text>
        <dbReference type="Rhea" id="RHEA:19317"/>
        <dbReference type="ChEBI" id="CHEBI:15378"/>
        <dbReference type="ChEBI" id="CHEBI:17544"/>
        <dbReference type="ChEBI" id="CHEBI:30616"/>
        <dbReference type="ChEBI" id="CHEBI:43474"/>
        <dbReference type="ChEBI" id="CHEBI:58730"/>
        <dbReference type="ChEBI" id="CHEBI:137981"/>
        <dbReference type="ChEBI" id="CHEBI:456216"/>
        <dbReference type="EC" id="6.3.4.18"/>
    </reaction>
</comment>
<dbReference type="GO" id="GO:0046872">
    <property type="term" value="F:metal ion binding"/>
    <property type="evidence" value="ECO:0007669"/>
    <property type="project" value="InterPro"/>
</dbReference>
<evidence type="ECO:0000256" key="2">
    <source>
        <dbReference type="ARBA" id="ARBA00022755"/>
    </source>
</evidence>
<feature type="domain" description="ATP-grasp" evidence="6">
    <location>
        <begin position="105"/>
        <end position="291"/>
    </location>
</feature>
<organism evidence="7 8">
    <name type="scientific">Oceanospirillum sediminis</name>
    <dbReference type="NCBI Taxonomy" id="2760088"/>
    <lineage>
        <taxon>Bacteria</taxon>
        <taxon>Pseudomonadati</taxon>
        <taxon>Pseudomonadota</taxon>
        <taxon>Gammaproteobacteria</taxon>
        <taxon>Oceanospirillales</taxon>
        <taxon>Oceanospirillaceae</taxon>
        <taxon>Oceanospirillum</taxon>
    </lineage>
</organism>
<dbReference type="InterPro" id="IPR040686">
    <property type="entry name" value="PurK_C"/>
</dbReference>
<keyword evidence="3 4" id="KW-0067">ATP-binding</keyword>
<dbReference type="NCBIfam" id="NF004679">
    <property type="entry name" value="PRK06019.1-5"/>
    <property type="match status" value="1"/>
</dbReference>
<dbReference type="Gene3D" id="3.30.1490.20">
    <property type="entry name" value="ATP-grasp fold, A domain"/>
    <property type="match status" value="1"/>
</dbReference>
<dbReference type="EC" id="6.3.4.18" evidence="4 5"/>
<feature type="binding site" evidence="4">
    <location>
        <position position="141"/>
    </location>
    <ligand>
        <name>ATP</name>
        <dbReference type="ChEBI" id="CHEBI:30616"/>
    </ligand>
</feature>
<dbReference type="GO" id="GO:0005829">
    <property type="term" value="C:cytosol"/>
    <property type="evidence" value="ECO:0007669"/>
    <property type="project" value="TreeGrafter"/>
</dbReference>
<evidence type="ECO:0000256" key="3">
    <source>
        <dbReference type="ARBA" id="ARBA00022840"/>
    </source>
</evidence>
<dbReference type="PANTHER" id="PTHR11609">
    <property type="entry name" value="PURINE BIOSYNTHESIS PROTEIN 6/7, PUR6/7"/>
    <property type="match status" value="1"/>
</dbReference>
<feature type="binding site" evidence="4">
    <location>
        <position position="101"/>
    </location>
    <ligand>
        <name>ATP</name>
        <dbReference type="ChEBI" id="CHEBI:30616"/>
    </ligand>
</feature>
<dbReference type="InterPro" id="IPR016185">
    <property type="entry name" value="PreATP-grasp_dom_sf"/>
</dbReference>
<dbReference type="GO" id="GO:0034028">
    <property type="term" value="F:5-(carboxyamino)imidazole ribonucleotide synthase activity"/>
    <property type="evidence" value="ECO:0007669"/>
    <property type="project" value="UniProtKB-UniRule"/>
</dbReference>
<evidence type="ECO:0000313" key="8">
    <source>
        <dbReference type="Proteomes" id="UP000565262"/>
    </source>
</evidence>
<dbReference type="SUPFAM" id="SSF52440">
    <property type="entry name" value="PreATP-grasp domain"/>
    <property type="match status" value="1"/>
</dbReference>
<evidence type="ECO:0000256" key="1">
    <source>
        <dbReference type="ARBA" id="ARBA00022741"/>
    </source>
</evidence>
<dbReference type="NCBIfam" id="TIGR01161">
    <property type="entry name" value="purK"/>
    <property type="match status" value="1"/>
</dbReference>
<accession>A0A839IYA5</accession>
<evidence type="ECO:0000313" key="7">
    <source>
        <dbReference type="EMBL" id="MBB1489419.1"/>
    </source>
</evidence>
<dbReference type="GO" id="GO:0005524">
    <property type="term" value="F:ATP binding"/>
    <property type="evidence" value="ECO:0007669"/>
    <property type="project" value="UniProtKB-UniRule"/>
</dbReference>
<protein>
    <recommendedName>
        <fullName evidence="4 5">N5-carboxyaminoimidazole ribonucleotide synthase</fullName>
        <shortName evidence="4 5">N5-CAIR synthase</shortName>
        <ecNumber evidence="4 5">6.3.4.18</ecNumber>
    </recommendedName>
    <alternativeName>
        <fullName evidence="4 5">5-(carboxyamino)imidazole ribonucleotide synthetase</fullName>
    </alternativeName>
</protein>
<sequence>MRIAIKGTGQLARMMALAGWPMGFSFAFFGSKQENTSCIEGLGDIVFLEDHADVSSLYEALGKPDVITVEKEEVDTALLRQLQGHCPIYPDPDVIDICRHRGREKNWINEQGIATANYHVTANREQITDALNSFTSSAILKTCSGGYDGYNQWRLKTEQDIQDLDDSVCVQDCVMEEMVNFSTEVSVIAARNSKGEVAVYPVTENYHRRGTLLISEAPAPGLTEEQEAEAQRMISTLLNASGYVGVLAMECFVTEQGLIVNELAPRVHNSGHWTMNAGIASQFENHLRAITGMPLGSTTPAKNGGMVNLLGVDVTAQDALAENAYLHLYNKSVKPNRKMGHVNLQAEDSESLKQQLNALAAQIYGDDI</sequence>
<keyword evidence="8" id="KW-1185">Reference proteome</keyword>
<keyword evidence="2 4" id="KW-0658">Purine biosynthesis</keyword>
<dbReference type="InterPro" id="IPR005875">
    <property type="entry name" value="PurK"/>
</dbReference>
<dbReference type="Pfam" id="PF22660">
    <property type="entry name" value="RS_preATP-grasp-like"/>
    <property type="match status" value="1"/>
</dbReference>
<comment type="function">
    <text evidence="5">Catalyzes the ATP-dependent conversion of 5-aminoimidazole ribonucleotide (AIR) and HCO(3)- to N5-carboxyaminoimidazole ribonucleotide (N5-CAIR).</text>
</comment>
<dbReference type="Pfam" id="PF17769">
    <property type="entry name" value="PurK_C"/>
    <property type="match status" value="1"/>
</dbReference>
<dbReference type="Proteomes" id="UP000565262">
    <property type="component" value="Unassembled WGS sequence"/>
</dbReference>
<dbReference type="RefSeq" id="WP_182811618.1">
    <property type="nucleotide sequence ID" value="NZ_JACJFM010000053.1"/>
</dbReference>
<comment type="similarity">
    <text evidence="4 5">Belongs to the PurK/PurT family.</text>
</comment>
<dbReference type="Pfam" id="PF02222">
    <property type="entry name" value="ATP-grasp"/>
    <property type="match status" value="1"/>
</dbReference>
<comment type="subunit">
    <text evidence="4 5">Homodimer.</text>
</comment>
<feature type="binding site" evidence="4">
    <location>
        <position position="207"/>
    </location>
    <ligand>
        <name>ATP</name>
        <dbReference type="ChEBI" id="CHEBI:30616"/>
    </ligand>
</feature>
<dbReference type="InterPro" id="IPR011761">
    <property type="entry name" value="ATP-grasp"/>
</dbReference>
<feature type="binding site" evidence="4">
    <location>
        <begin position="261"/>
        <end position="262"/>
    </location>
    <ligand>
        <name>ATP</name>
        <dbReference type="ChEBI" id="CHEBI:30616"/>
    </ligand>
</feature>
<reference evidence="7 8" key="1">
    <citation type="submission" date="2020-08" db="EMBL/GenBank/DDBJ databases">
        <title>Oceanospirillum sp. nov. isolated from marine sediment.</title>
        <authorList>
            <person name="Ji X."/>
        </authorList>
    </citation>
    <scope>NUCLEOTIDE SEQUENCE [LARGE SCALE GENOMIC DNA]</scope>
    <source>
        <strain evidence="7 8">D5</strain>
    </source>
</reference>
<comment type="caution">
    <text evidence="7">The sequence shown here is derived from an EMBL/GenBank/DDBJ whole genome shotgun (WGS) entry which is preliminary data.</text>
</comment>
<feature type="binding site" evidence="4">
    <location>
        <position position="184"/>
    </location>
    <ligand>
        <name>ATP</name>
        <dbReference type="ChEBI" id="CHEBI:30616"/>
    </ligand>
</feature>
<dbReference type="EMBL" id="JACJFM010000053">
    <property type="protein sequence ID" value="MBB1489419.1"/>
    <property type="molecule type" value="Genomic_DNA"/>
</dbReference>
<evidence type="ECO:0000259" key="6">
    <source>
        <dbReference type="PROSITE" id="PS50975"/>
    </source>
</evidence>
<dbReference type="InterPro" id="IPR013815">
    <property type="entry name" value="ATP_grasp_subdomain_1"/>
</dbReference>
<dbReference type="PANTHER" id="PTHR11609:SF5">
    <property type="entry name" value="PHOSPHORIBOSYLAMINOIMIDAZOLE CARBOXYLASE"/>
    <property type="match status" value="1"/>
</dbReference>
<feature type="binding site" evidence="4">
    <location>
        <begin position="176"/>
        <end position="179"/>
    </location>
    <ligand>
        <name>ATP</name>
        <dbReference type="ChEBI" id="CHEBI:30616"/>
    </ligand>
</feature>
<dbReference type="HAMAP" id="MF_01928">
    <property type="entry name" value="PurK"/>
    <property type="match status" value="1"/>
</dbReference>
<dbReference type="Gene3D" id="3.40.50.20">
    <property type="match status" value="1"/>
</dbReference>
<dbReference type="InterPro" id="IPR054350">
    <property type="entry name" value="PurT/PurK_preATP-grasp"/>
</dbReference>
<comment type="caution">
    <text evidence="4">Lacks conserved residue(s) required for the propagation of feature annotation.</text>
</comment>
<dbReference type="UniPathway" id="UPA00074">
    <property type="reaction ID" value="UER00942"/>
</dbReference>
<name>A0A839IYA5_9GAMM</name>
<dbReference type="PROSITE" id="PS50975">
    <property type="entry name" value="ATP_GRASP"/>
    <property type="match status" value="1"/>
</dbReference>
<evidence type="ECO:0000256" key="5">
    <source>
        <dbReference type="RuleBase" id="RU361200"/>
    </source>
</evidence>
<keyword evidence="1 4" id="KW-0547">Nucleotide-binding</keyword>
<comment type="function">
    <text evidence="4">Catalyzes the ATP-dependent conversion of 5-aminoimidazole ribonucleotide (AIR) and HCO(3)(-) to N5-carboxyaminoimidazole ribonucleotide (N5-CAIR).</text>
</comment>
<dbReference type="Gene3D" id="3.30.470.20">
    <property type="entry name" value="ATP-grasp fold, B domain"/>
    <property type="match status" value="1"/>
</dbReference>
<dbReference type="AlphaFoldDB" id="A0A839IYA5"/>
<evidence type="ECO:0000256" key="4">
    <source>
        <dbReference type="HAMAP-Rule" id="MF_01928"/>
    </source>
</evidence>
<comment type="pathway">
    <text evidence="4 5">Purine metabolism; IMP biosynthesis via de novo pathway; 5-amino-1-(5-phospho-D-ribosyl)imidazole-4-carboxylate from 5-amino-1-(5-phospho-D-ribosyl)imidazole (N5-CAIR route): step 1/2.</text>
</comment>
<proteinExistence type="inferred from homology"/>
<dbReference type="SUPFAM" id="SSF56059">
    <property type="entry name" value="Glutathione synthetase ATP-binding domain-like"/>
    <property type="match status" value="1"/>
</dbReference>